<name>A0A085ND63_9BILA</name>
<evidence type="ECO:0000313" key="1">
    <source>
        <dbReference type="EMBL" id="KFD67409.1"/>
    </source>
</evidence>
<dbReference type="EMBL" id="KL367515">
    <property type="protein sequence ID" value="KFD67409.1"/>
    <property type="molecule type" value="Genomic_DNA"/>
</dbReference>
<gene>
    <name evidence="1" type="ORF">M514_20445</name>
</gene>
<dbReference type="Proteomes" id="UP000030758">
    <property type="component" value="Unassembled WGS sequence"/>
</dbReference>
<proteinExistence type="predicted"/>
<organism evidence="1">
    <name type="scientific">Trichuris suis</name>
    <name type="common">pig whipworm</name>
    <dbReference type="NCBI Taxonomy" id="68888"/>
    <lineage>
        <taxon>Eukaryota</taxon>
        <taxon>Metazoa</taxon>
        <taxon>Ecdysozoa</taxon>
        <taxon>Nematoda</taxon>
        <taxon>Enoplea</taxon>
        <taxon>Dorylaimia</taxon>
        <taxon>Trichinellida</taxon>
        <taxon>Trichuridae</taxon>
        <taxon>Trichuris</taxon>
    </lineage>
</organism>
<dbReference type="AlphaFoldDB" id="A0A085ND63"/>
<reference evidence="1" key="1">
    <citation type="journal article" date="2014" name="Nat. Genet.">
        <title>Genome and transcriptome of the porcine whipworm Trichuris suis.</title>
        <authorList>
            <person name="Jex A.R."/>
            <person name="Nejsum P."/>
            <person name="Schwarz E.M."/>
            <person name="Hu L."/>
            <person name="Young N.D."/>
            <person name="Hall R.S."/>
            <person name="Korhonen P.K."/>
            <person name="Liao S."/>
            <person name="Thamsborg S."/>
            <person name="Xia J."/>
            <person name="Xu P."/>
            <person name="Wang S."/>
            <person name="Scheerlinck J.P."/>
            <person name="Hofmann A."/>
            <person name="Sternberg P.W."/>
            <person name="Wang J."/>
            <person name="Gasser R.B."/>
        </authorList>
    </citation>
    <scope>NUCLEOTIDE SEQUENCE [LARGE SCALE GENOMIC DNA]</scope>
    <source>
        <strain evidence="1">DCEP-RM93F</strain>
    </source>
</reference>
<sequence>MTVCSLTDATPSVLIRRFKRETLEKEVAIDCQHAIFFVTHSWKRLNDHPTTTTQNKTEHGARN</sequence>
<protein>
    <submittedName>
        <fullName evidence="1">Uncharacterized protein</fullName>
    </submittedName>
</protein>
<accession>A0A085ND63</accession>